<comment type="caution">
    <text evidence="3">The sequence shown here is derived from an EMBL/GenBank/DDBJ whole genome shotgun (WGS) entry which is preliminary data.</text>
</comment>
<feature type="signal peptide" evidence="2">
    <location>
        <begin position="1"/>
        <end position="31"/>
    </location>
</feature>
<sequence length="200" mass="21940">MTGGALPWSAWAGLRLAAAALCVLAATHAFAAEDTAGAETVEAQSAEANPNDRLGGKLDPQLPQTTGSEVENYCANIVDEARDQRYLRQKQELEDLQKRVDERIALMQQRSDYYREWLAKREKFLEVAEGTLTEIYQKMRPDSAAEQLSLIHPSVAAAIVMKLSPRLSSQILNEMEAKKAASLASIIADAASRELPKDPT</sequence>
<reference evidence="3" key="1">
    <citation type="submission" date="2021-07" db="EMBL/GenBank/DDBJ databases">
        <title>Pseudohoeflea marina sp. nov. a polyhydroxyalcanoate-producing bacterium.</title>
        <authorList>
            <person name="Zheng W."/>
            <person name="Yu S."/>
            <person name="Huang Y."/>
        </authorList>
    </citation>
    <scope>NUCLEOTIDE SEQUENCE</scope>
    <source>
        <strain evidence="3">DP4N28-3</strain>
    </source>
</reference>
<feature type="chain" id="PRO_5045876075" evidence="2">
    <location>
        <begin position="32"/>
        <end position="200"/>
    </location>
</feature>
<evidence type="ECO:0000256" key="1">
    <source>
        <dbReference type="SAM" id="MobiDB-lite"/>
    </source>
</evidence>
<name>A0ABS6WP11_9HYPH</name>
<dbReference type="RefSeq" id="WP_219201283.1">
    <property type="nucleotide sequence ID" value="NZ_JAHWQX010000002.1"/>
</dbReference>
<proteinExistence type="predicted"/>
<keyword evidence="2" id="KW-0732">Signal</keyword>
<evidence type="ECO:0000313" key="4">
    <source>
        <dbReference type="Proteomes" id="UP001430804"/>
    </source>
</evidence>
<dbReference type="EMBL" id="JAHWQX010000002">
    <property type="protein sequence ID" value="MBW3097368.1"/>
    <property type="molecule type" value="Genomic_DNA"/>
</dbReference>
<protein>
    <submittedName>
        <fullName evidence="3">MotE family protein</fullName>
    </submittedName>
</protein>
<gene>
    <name evidence="3" type="ORF">KY465_08755</name>
</gene>
<feature type="region of interest" description="Disordered" evidence="1">
    <location>
        <begin position="41"/>
        <end position="66"/>
    </location>
</feature>
<evidence type="ECO:0000256" key="2">
    <source>
        <dbReference type="SAM" id="SignalP"/>
    </source>
</evidence>
<accession>A0ABS6WP11</accession>
<dbReference type="Proteomes" id="UP001430804">
    <property type="component" value="Unassembled WGS sequence"/>
</dbReference>
<evidence type="ECO:0000313" key="3">
    <source>
        <dbReference type="EMBL" id="MBW3097368.1"/>
    </source>
</evidence>
<organism evidence="3 4">
    <name type="scientific">Pseudohoeflea coraliihabitans</name>
    <dbReference type="NCBI Taxonomy" id="2860393"/>
    <lineage>
        <taxon>Bacteria</taxon>
        <taxon>Pseudomonadati</taxon>
        <taxon>Pseudomonadota</taxon>
        <taxon>Alphaproteobacteria</taxon>
        <taxon>Hyphomicrobiales</taxon>
        <taxon>Rhizobiaceae</taxon>
        <taxon>Pseudohoeflea</taxon>
    </lineage>
</organism>
<keyword evidence="4" id="KW-1185">Reference proteome</keyword>